<dbReference type="Gene3D" id="3.30.70.270">
    <property type="match status" value="1"/>
</dbReference>
<accession>A0ABS7JHL3</accession>
<dbReference type="InterPro" id="IPR050356">
    <property type="entry name" value="SulA_CellDiv_inhibitor"/>
</dbReference>
<comment type="similarity">
    <text evidence="1">Belongs to the DNA polymerase type-Y family.</text>
</comment>
<dbReference type="PANTHER" id="PTHR35369">
    <property type="entry name" value="BLR3025 PROTEIN-RELATED"/>
    <property type="match status" value="1"/>
</dbReference>
<evidence type="ECO:0000256" key="6">
    <source>
        <dbReference type="ARBA" id="ARBA00049244"/>
    </source>
</evidence>
<dbReference type="PANTHER" id="PTHR35369:SF2">
    <property type="entry name" value="BLR3025 PROTEIN"/>
    <property type="match status" value="1"/>
</dbReference>
<evidence type="ECO:0000256" key="1">
    <source>
        <dbReference type="ARBA" id="ARBA00010945"/>
    </source>
</evidence>
<evidence type="ECO:0000256" key="5">
    <source>
        <dbReference type="ARBA" id="ARBA00025589"/>
    </source>
</evidence>
<comment type="caution">
    <text evidence="10">The sequence shown here is derived from an EMBL/GenBank/DDBJ whole genome shotgun (WGS) entry which is preliminary data.</text>
</comment>
<dbReference type="EC" id="2.7.7.7" evidence="3"/>
<feature type="domain" description="DNA polymerase Y-family little finger" evidence="8">
    <location>
        <begin position="253"/>
        <end position="343"/>
    </location>
</feature>
<protein>
    <recommendedName>
        <fullName evidence="3">DNA-directed DNA polymerase</fullName>
        <ecNumber evidence="3">2.7.7.7</ecNumber>
    </recommendedName>
</protein>
<dbReference type="EMBL" id="JAIGNQ010000002">
    <property type="protein sequence ID" value="MBX7488059.1"/>
    <property type="molecule type" value="Genomic_DNA"/>
</dbReference>
<evidence type="ECO:0000256" key="2">
    <source>
        <dbReference type="ARBA" id="ARBA00011245"/>
    </source>
</evidence>
<evidence type="ECO:0000256" key="3">
    <source>
        <dbReference type="ARBA" id="ARBA00012417"/>
    </source>
</evidence>
<sequence>MNRIIVSLWFPTFAIDRWSRITAQQGEEDDLRQPIVLVSDTAHGPVIDAVSRMAMAAGAQSGMRLADARMLAPELVAIPFDHEGNQRTLGKLALATQRWGPWSMVDGYDGILLDSSGSAHLFGGDGPMLTRIETFFLRQGYQCRIACAPNSGAAWALSHYAENRSAITMPDDLPEALAPLPVAALRFNSETRLLLARLGLKTVGDLMEVPRESLVRRFRNRRSAEANPLVRLDQVLGRKHEPLVPLIEHPPFGAERRLAEPILHLEPLQHIVGDITHDLMRILEQAKHGVRRLSLRLWRVDGEDMYRTLELASPSRDPDHIIRLFAQRLDDVEAGFGIDQIRLTAIWTEPLDGAQDTLDKPDTSGTALPVLIDRLVTRLGRDRVAQFVPRSSHWPERSQRVAAPGETSAAMQYDLGFNQRPLKLLARAEPISVIYATPEGLPRRFRWRGGLHVIVKAEGPERIAPEWWRQRANARLRDYYRIEDEAGRRYWIYRNGLIGDGRGGPPDWYLHGFFA</sequence>
<comment type="subunit">
    <text evidence="2">Monomer.</text>
</comment>
<dbReference type="InterPro" id="IPR045443">
    <property type="entry name" value="DUF6504"/>
</dbReference>
<feature type="domain" description="UmuC" evidence="7">
    <location>
        <begin position="24"/>
        <end position="158"/>
    </location>
</feature>
<evidence type="ECO:0000313" key="10">
    <source>
        <dbReference type="EMBL" id="MBX7488059.1"/>
    </source>
</evidence>
<dbReference type="InterPro" id="IPR001126">
    <property type="entry name" value="UmuC"/>
</dbReference>
<evidence type="ECO:0000259" key="9">
    <source>
        <dbReference type="Pfam" id="PF20114"/>
    </source>
</evidence>
<keyword evidence="11" id="KW-1185">Reference proteome</keyword>
<dbReference type="RefSeq" id="WP_221597567.1">
    <property type="nucleotide sequence ID" value="NZ_JAIGNQ010000002.1"/>
</dbReference>
<comment type="catalytic activity">
    <reaction evidence="6">
        <text>DNA(n) + a 2'-deoxyribonucleoside 5'-triphosphate = DNA(n+1) + diphosphate</text>
        <dbReference type="Rhea" id="RHEA:22508"/>
        <dbReference type="Rhea" id="RHEA-COMP:17339"/>
        <dbReference type="Rhea" id="RHEA-COMP:17340"/>
        <dbReference type="ChEBI" id="CHEBI:33019"/>
        <dbReference type="ChEBI" id="CHEBI:61560"/>
        <dbReference type="ChEBI" id="CHEBI:173112"/>
        <dbReference type="EC" id="2.7.7.7"/>
    </reaction>
</comment>
<organism evidence="10 11">
    <name type="scientific">Qipengyuania pacifica</name>
    <dbReference type="NCBI Taxonomy" id="2860199"/>
    <lineage>
        <taxon>Bacteria</taxon>
        <taxon>Pseudomonadati</taxon>
        <taxon>Pseudomonadota</taxon>
        <taxon>Alphaproteobacteria</taxon>
        <taxon>Sphingomonadales</taxon>
        <taxon>Erythrobacteraceae</taxon>
        <taxon>Qipengyuania</taxon>
    </lineage>
</organism>
<comment type="function">
    <text evidence="5">Poorly processive, error-prone DNA polymerase involved in untargeted mutagenesis. Copies undamaged DNA at stalled replication forks, which arise in vivo from mismatched or misaligned primer ends. These misaligned primers can be extended by PolIV. Exhibits no 3'-5' exonuclease (proofreading) activity. May be involved in translesional synthesis, in conjunction with the beta clamp from PolIII.</text>
</comment>
<dbReference type="SUPFAM" id="SSF56672">
    <property type="entry name" value="DNA/RNA polymerases"/>
    <property type="match status" value="1"/>
</dbReference>
<gene>
    <name evidence="10" type="ORF">K3177_06010</name>
</gene>
<evidence type="ECO:0000259" key="7">
    <source>
        <dbReference type="Pfam" id="PF00817"/>
    </source>
</evidence>
<dbReference type="Gene3D" id="3.40.1170.60">
    <property type="match status" value="1"/>
</dbReference>
<keyword evidence="4" id="KW-0227">DNA damage</keyword>
<dbReference type="Pfam" id="PF11799">
    <property type="entry name" value="IMS_C"/>
    <property type="match status" value="1"/>
</dbReference>
<dbReference type="Pfam" id="PF00817">
    <property type="entry name" value="IMS"/>
    <property type="match status" value="1"/>
</dbReference>
<dbReference type="Proteomes" id="UP000776651">
    <property type="component" value="Unassembled WGS sequence"/>
</dbReference>
<evidence type="ECO:0000259" key="8">
    <source>
        <dbReference type="Pfam" id="PF11799"/>
    </source>
</evidence>
<reference evidence="10 11" key="1">
    <citation type="submission" date="2021-08" db="EMBL/GenBank/DDBJ databases">
        <title>Comparative Genomics Analysis of the Genus Qipengyuania Reveals Extensive Genetic Diversity and Metabolic Versatility, Including the Description of Fifteen Novel Species.</title>
        <authorList>
            <person name="Liu Y."/>
        </authorList>
    </citation>
    <scope>NUCLEOTIDE SEQUENCE [LARGE SCALE GENOMIC DNA]</scope>
    <source>
        <strain evidence="10 11">GH25</strain>
    </source>
</reference>
<dbReference type="InterPro" id="IPR043502">
    <property type="entry name" value="DNA/RNA_pol_sf"/>
</dbReference>
<evidence type="ECO:0000313" key="11">
    <source>
        <dbReference type="Proteomes" id="UP000776651"/>
    </source>
</evidence>
<proteinExistence type="inferred from homology"/>
<evidence type="ECO:0000256" key="4">
    <source>
        <dbReference type="ARBA" id="ARBA00022763"/>
    </source>
</evidence>
<feature type="domain" description="DUF6504" evidence="9">
    <location>
        <begin position="436"/>
        <end position="510"/>
    </location>
</feature>
<name>A0ABS7JHL3_9SPHN</name>
<dbReference type="CDD" id="cd03468">
    <property type="entry name" value="PolY_like"/>
    <property type="match status" value="1"/>
</dbReference>
<dbReference type="Pfam" id="PF20114">
    <property type="entry name" value="DUF6504"/>
    <property type="match status" value="1"/>
</dbReference>
<dbReference type="InterPro" id="IPR017961">
    <property type="entry name" value="DNA_pol_Y-fam_little_finger"/>
</dbReference>
<dbReference type="InterPro" id="IPR043128">
    <property type="entry name" value="Rev_trsase/Diguanyl_cyclase"/>
</dbReference>